<feature type="domain" description="Aminoglycoside phosphotransferase" evidence="1">
    <location>
        <begin position="58"/>
        <end position="98"/>
    </location>
</feature>
<dbReference type="InterPro" id="IPR002575">
    <property type="entry name" value="Aminoglycoside_PTrfase"/>
</dbReference>
<protein>
    <submittedName>
        <fullName evidence="2">Aminoglycoside phosphotransferase</fullName>
    </submittedName>
</protein>
<dbReference type="GO" id="GO:0016740">
    <property type="term" value="F:transferase activity"/>
    <property type="evidence" value="ECO:0007669"/>
    <property type="project" value="UniProtKB-KW"/>
</dbReference>
<gene>
    <name evidence="2" type="ORF">PROQFM164_S01g003560</name>
</gene>
<keyword evidence="2" id="KW-0808">Transferase</keyword>
<reference evidence="2" key="1">
    <citation type="journal article" date="2014" name="Nat. Commun.">
        <title>Multiple recent horizontal transfers of a large genomic region in cheese making fungi.</title>
        <authorList>
            <person name="Cheeseman K."/>
            <person name="Ropars J."/>
            <person name="Renault P."/>
            <person name="Dupont J."/>
            <person name="Gouzy J."/>
            <person name="Branca A."/>
            <person name="Abraham A.L."/>
            <person name="Ceppi M."/>
            <person name="Conseiller E."/>
            <person name="Debuchy R."/>
            <person name="Malagnac F."/>
            <person name="Goarin A."/>
            <person name="Silar P."/>
            <person name="Lacoste S."/>
            <person name="Sallet E."/>
            <person name="Bensimon A."/>
            <person name="Giraud T."/>
            <person name="Brygoo Y."/>
        </authorList>
    </citation>
    <scope>NUCLEOTIDE SEQUENCE [LARGE SCALE GENOMIC DNA]</scope>
    <source>
        <strain evidence="2">FM164</strain>
    </source>
</reference>
<dbReference type="EMBL" id="HG792015">
    <property type="protein sequence ID" value="CDM29747.1"/>
    <property type="molecule type" value="Genomic_DNA"/>
</dbReference>
<sequence>MYHQVPSFQPVRFIPSAEKEDMLNSTVLFLYAVGHQPLSEGGSLWCLYIDVGDGRLLRDLAVLPIALTHQDLAPFNYLIEESTGRVRAVLDWDGALYLPVGSNFHFMDNLFGFMTPKVAGMTRRIVRNSRQRFTIGLWLVCYSGTWGNNKRATGVAEGDRDVTVRRGAASQVERRTIRALSRWLPSGVIV</sequence>
<dbReference type="Pfam" id="PF01636">
    <property type="entry name" value="APH"/>
    <property type="match status" value="1"/>
</dbReference>
<evidence type="ECO:0000313" key="3">
    <source>
        <dbReference type="Proteomes" id="UP000030686"/>
    </source>
</evidence>
<dbReference type="AlphaFoldDB" id="W6QJL8"/>
<accession>W6QJL8</accession>
<dbReference type="OrthoDB" id="5598852at2759"/>
<proteinExistence type="predicted"/>
<dbReference type="STRING" id="1365484.W6QJL8"/>
<evidence type="ECO:0000313" key="2">
    <source>
        <dbReference type="EMBL" id="CDM29747.1"/>
    </source>
</evidence>
<keyword evidence="3" id="KW-1185">Reference proteome</keyword>
<dbReference type="Proteomes" id="UP000030686">
    <property type="component" value="Unassembled WGS sequence"/>
</dbReference>
<organism evidence="2 3">
    <name type="scientific">Penicillium roqueforti (strain FM164)</name>
    <dbReference type="NCBI Taxonomy" id="1365484"/>
    <lineage>
        <taxon>Eukaryota</taxon>
        <taxon>Fungi</taxon>
        <taxon>Dikarya</taxon>
        <taxon>Ascomycota</taxon>
        <taxon>Pezizomycotina</taxon>
        <taxon>Eurotiomycetes</taxon>
        <taxon>Eurotiomycetidae</taxon>
        <taxon>Eurotiales</taxon>
        <taxon>Aspergillaceae</taxon>
        <taxon>Penicillium</taxon>
    </lineage>
</organism>
<name>W6QJL8_PENRF</name>
<evidence type="ECO:0000259" key="1">
    <source>
        <dbReference type="Pfam" id="PF01636"/>
    </source>
</evidence>